<dbReference type="GO" id="GO:0007157">
    <property type="term" value="P:heterophilic cell-cell adhesion via plasma membrane cell adhesion molecules"/>
    <property type="evidence" value="ECO:0007669"/>
    <property type="project" value="TreeGrafter"/>
</dbReference>
<dbReference type="FunFam" id="2.10.25.10:FF:000659">
    <property type="entry name" value="Crumbs cell polarity complex component 2b"/>
    <property type="match status" value="1"/>
</dbReference>
<feature type="region of interest" description="Disordered" evidence="16">
    <location>
        <begin position="505"/>
        <end position="549"/>
    </location>
</feature>
<feature type="domain" description="EGF-like" evidence="18">
    <location>
        <begin position="234"/>
        <end position="270"/>
    </location>
</feature>
<evidence type="ECO:0000256" key="7">
    <source>
        <dbReference type="ARBA" id="ARBA00022723"/>
    </source>
</evidence>
<dbReference type="GO" id="GO:0032991">
    <property type="term" value="C:protein-containing complex"/>
    <property type="evidence" value="ECO:0007669"/>
    <property type="project" value="TreeGrafter"/>
</dbReference>
<evidence type="ECO:0000313" key="19">
    <source>
        <dbReference type="EnsemblMetazoa" id="XP_038046100.1"/>
    </source>
</evidence>
<dbReference type="PROSITE" id="PS01186">
    <property type="entry name" value="EGF_2"/>
    <property type="match status" value="3"/>
</dbReference>
<feature type="disulfide bond" evidence="15">
    <location>
        <begin position="223"/>
        <end position="232"/>
    </location>
</feature>
<evidence type="ECO:0000256" key="1">
    <source>
        <dbReference type="ARBA" id="ARBA00004251"/>
    </source>
</evidence>
<feature type="domain" description="EGF-like" evidence="18">
    <location>
        <begin position="197"/>
        <end position="233"/>
    </location>
</feature>
<evidence type="ECO:0000256" key="6">
    <source>
        <dbReference type="ARBA" id="ARBA00022692"/>
    </source>
</evidence>
<feature type="disulfide bond" evidence="15">
    <location>
        <begin position="275"/>
        <end position="285"/>
    </location>
</feature>
<proteinExistence type="inferred from homology"/>
<evidence type="ECO:0000256" key="15">
    <source>
        <dbReference type="PROSITE-ProRule" id="PRU00076"/>
    </source>
</evidence>
<dbReference type="OMA" id="TCKACSC"/>
<evidence type="ECO:0000256" key="3">
    <source>
        <dbReference type="ARBA" id="ARBA00022473"/>
    </source>
</evidence>
<evidence type="ECO:0000256" key="9">
    <source>
        <dbReference type="ARBA" id="ARBA00022737"/>
    </source>
</evidence>
<feature type="disulfide bond" evidence="15">
    <location>
        <begin position="260"/>
        <end position="269"/>
    </location>
</feature>
<evidence type="ECO:0000256" key="16">
    <source>
        <dbReference type="SAM" id="MobiDB-lite"/>
    </source>
</evidence>
<dbReference type="GO" id="GO:0045197">
    <property type="term" value="P:establishment or maintenance of epithelial cell apical/basal polarity"/>
    <property type="evidence" value="ECO:0007669"/>
    <property type="project" value="TreeGrafter"/>
</dbReference>
<organism evidence="19 20">
    <name type="scientific">Patiria miniata</name>
    <name type="common">Bat star</name>
    <name type="synonym">Asterina miniata</name>
    <dbReference type="NCBI Taxonomy" id="46514"/>
    <lineage>
        <taxon>Eukaryota</taxon>
        <taxon>Metazoa</taxon>
        <taxon>Echinodermata</taxon>
        <taxon>Eleutherozoa</taxon>
        <taxon>Asterozoa</taxon>
        <taxon>Asteroidea</taxon>
        <taxon>Valvatacea</taxon>
        <taxon>Valvatida</taxon>
        <taxon>Asterinidae</taxon>
        <taxon>Patiria</taxon>
    </lineage>
</organism>
<dbReference type="SMART" id="SM00179">
    <property type="entry name" value="EGF_CA"/>
    <property type="match status" value="4"/>
</dbReference>
<dbReference type="Proteomes" id="UP000887568">
    <property type="component" value="Unplaced"/>
</dbReference>
<keyword evidence="14" id="KW-0325">Glycoprotein</keyword>
<evidence type="ECO:0000256" key="10">
    <source>
        <dbReference type="ARBA" id="ARBA00022837"/>
    </source>
</evidence>
<dbReference type="PANTHER" id="PTHR24049">
    <property type="entry name" value="CRUMBS FAMILY MEMBER"/>
    <property type="match status" value="1"/>
</dbReference>
<dbReference type="PANTHER" id="PTHR24049:SF22">
    <property type="entry name" value="DROSOPHILA CRUMBS HOMOLOG"/>
    <property type="match status" value="1"/>
</dbReference>
<protein>
    <recommendedName>
        <fullName evidence="18">EGF-like domain-containing protein</fullName>
    </recommendedName>
</protein>
<keyword evidence="7" id="KW-0479">Metal-binding</keyword>
<keyword evidence="6 17" id="KW-0812">Transmembrane</keyword>
<feature type="disulfide bond" evidence="15">
    <location>
        <begin position="140"/>
        <end position="149"/>
    </location>
</feature>
<keyword evidence="10" id="KW-0106">Calcium</keyword>
<feature type="transmembrane region" description="Helical" evidence="17">
    <location>
        <begin position="471"/>
        <end position="497"/>
    </location>
</feature>
<evidence type="ECO:0000256" key="17">
    <source>
        <dbReference type="SAM" id="Phobius"/>
    </source>
</evidence>
<evidence type="ECO:0000256" key="8">
    <source>
        <dbReference type="ARBA" id="ARBA00022729"/>
    </source>
</evidence>
<dbReference type="CDD" id="cd00054">
    <property type="entry name" value="EGF_CA"/>
    <property type="match status" value="4"/>
</dbReference>
<feature type="domain" description="EGF-like" evidence="18">
    <location>
        <begin position="158"/>
        <end position="195"/>
    </location>
</feature>
<comment type="subcellular location">
    <subcellularLocation>
        <location evidence="1">Cell membrane</location>
        <topology evidence="1">Single-pass type I membrane protein</topology>
    </subcellularLocation>
</comment>
<keyword evidence="11 17" id="KW-1133">Transmembrane helix</keyword>
<dbReference type="PROSITE" id="PS00010">
    <property type="entry name" value="ASX_HYDROXYL"/>
    <property type="match status" value="1"/>
</dbReference>
<dbReference type="InterPro" id="IPR051022">
    <property type="entry name" value="Notch_Cell-Fate_Det"/>
</dbReference>
<keyword evidence="8" id="KW-0732">Signal</keyword>
<dbReference type="InterPro" id="IPR018097">
    <property type="entry name" value="EGF_Ca-bd_CS"/>
</dbReference>
<feature type="disulfide bond" evidence="15">
    <location>
        <begin position="299"/>
        <end position="308"/>
    </location>
</feature>
<evidence type="ECO:0000256" key="12">
    <source>
        <dbReference type="ARBA" id="ARBA00023136"/>
    </source>
</evidence>
<evidence type="ECO:0000256" key="13">
    <source>
        <dbReference type="ARBA" id="ARBA00023157"/>
    </source>
</evidence>
<dbReference type="EnsemblMetazoa" id="XM_038190172.1">
    <property type="protein sequence ID" value="XP_038046100.1"/>
    <property type="gene ID" value="LOC119720486"/>
</dbReference>
<dbReference type="InterPro" id="IPR000742">
    <property type="entry name" value="EGF"/>
</dbReference>
<evidence type="ECO:0000259" key="18">
    <source>
        <dbReference type="PROSITE" id="PS50026"/>
    </source>
</evidence>
<evidence type="ECO:0000256" key="5">
    <source>
        <dbReference type="ARBA" id="ARBA00022536"/>
    </source>
</evidence>
<dbReference type="GeneID" id="119720486"/>
<dbReference type="Gene3D" id="2.10.25.10">
    <property type="entry name" value="Laminin"/>
    <property type="match status" value="5"/>
</dbReference>
<evidence type="ECO:0000313" key="20">
    <source>
        <dbReference type="Proteomes" id="UP000887568"/>
    </source>
</evidence>
<dbReference type="OrthoDB" id="5955376at2759"/>
<keyword evidence="13 15" id="KW-1015">Disulfide bond</keyword>
<keyword evidence="4" id="KW-1003">Cell membrane</keyword>
<evidence type="ECO:0000256" key="14">
    <source>
        <dbReference type="ARBA" id="ARBA00023180"/>
    </source>
</evidence>
<keyword evidence="5 15" id="KW-0245">EGF-like domain</keyword>
<evidence type="ECO:0000256" key="4">
    <source>
        <dbReference type="ARBA" id="ARBA00022475"/>
    </source>
</evidence>
<feature type="domain" description="EGF-like" evidence="18">
    <location>
        <begin position="114"/>
        <end position="150"/>
    </location>
</feature>
<dbReference type="AlphaFoldDB" id="A0A913Z5N9"/>
<dbReference type="InterPro" id="IPR001881">
    <property type="entry name" value="EGF-like_Ca-bd_dom"/>
</dbReference>
<keyword evidence="9" id="KW-0677">Repeat</keyword>
<keyword evidence="20" id="KW-1185">Reference proteome</keyword>
<accession>A0A913Z5N9</accession>
<dbReference type="RefSeq" id="XP_038046100.1">
    <property type="nucleotide sequence ID" value="XM_038190172.1"/>
</dbReference>
<keyword evidence="12 17" id="KW-0472">Membrane</keyword>
<feature type="domain" description="EGF-like" evidence="18">
    <location>
        <begin position="271"/>
        <end position="309"/>
    </location>
</feature>
<dbReference type="PROSITE" id="PS00022">
    <property type="entry name" value="EGF_1"/>
    <property type="match status" value="4"/>
</dbReference>
<dbReference type="Pfam" id="PF00008">
    <property type="entry name" value="EGF"/>
    <property type="match status" value="4"/>
</dbReference>
<comment type="caution">
    <text evidence="15">Lacks conserved residue(s) required for the propagation of feature annotation.</text>
</comment>
<dbReference type="InterPro" id="IPR000152">
    <property type="entry name" value="EGF-type_Asp/Asn_hydroxyl_site"/>
</dbReference>
<dbReference type="SMART" id="SM00181">
    <property type="entry name" value="EGF"/>
    <property type="match status" value="5"/>
</dbReference>
<evidence type="ECO:0000256" key="2">
    <source>
        <dbReference type="ARBA" id="ARBA00005847"/>
    </source>
</evidence>
<dbReference type="PROSITE" id="PS50026">
    <property type="entry name" value="EGF_3"/>
    <property type="match status" value="5"/>
</dbReference>
<feature type="compositionally biased region" description="Polar residues" evidence="16">
    <location>
        <begin position="533"/>
        <end position="546"/>
    </location>
</feature>
<reference evidence="19" key="1">
    <citation type="submission" date="2022-11" db="UniProtKB">
        <authorList>
            <consortium name="EnsemblMetazoa"/>
        </authorList>
    </citation>
    <scope>IDENTIFICATION</scope>
</reference>
<feature type="disulfide bond" evidence="15">
    <location>
        <begin position="280"/>
        <end position="297"/>
    </location>
</feature>
<dbReference type="GO" id="GO:0005509">
    <property type="term" value="F:calcium ion binding"/>
    <property type="evidence" value="ECO:0007669"/>
    <property type="project" value="InterPro"/>
</dbReference>
<sequence>MHRSYHSRGRIGWNLRAHARVKSQENPALCRLLHRSLSKSCFSSLPTRPERVPKVPAAKVNSQDFISWWFSCSRFSRPFSQTFETMEVRLQRLVIEFCLLSCLSIVTTVQQPTPADFCASHPCENGGMCTSLPNAFICRCPEDYSGVRCETHSSEHVPETACFSNPCRNGGDCVSTGLQQFTCMCPTQWRGSTCEIDLDECTSNPCRNSASCQNTPGNYSCVCPIGYAGKNCEEDVKCMTNVCNNNGTCITLNEQQVCICPVGFSGETCQDRDLCSPNPCKNGDCIPSDEDPNGYMCRCHAGYTARLCDQQLHAACSHNGDTFYDGEVRDVECNRCHCRGGEWLCTKKFCGSIQVVFDFVADFNGIVRGKEDNFKRSLTTALATEFSIEESMIANLMVSAGSIHVEFELVALLESHLNIEDVAAQMLAKLDSGTYYFRFEETALFVDQSSVKFEKVEAPTEGPGAPVISNVVLVVVCVLVSLFLIIAVIIGTVVIIVHRRRSEKTTTGQFGGRETGEEHPMNNTNHTRHHNDLYNSVPNDNGSLASGGQEANDLKDINIDMFSKVAEPKGLKSGLDRV</sequence>
<feature type="disulfide bond" evidence="15">
    <location>
        <begin position="185"/>
        <end position="194"/>
    </location>
</feature>
<name>A0A913Z5N9_PATMI</name>
<dbReference type="GO" id="GO:0007409">
    <property type="term" value="P:axonogenesis"/>
    <property type="evidence" value="ECO:0007669"/>
    <property type="project" value="UniProtKB-ARBA"/>
</dbReference>
<evidence type="ECO:0000256" key="11">
    <source>
        <dbReference type="ARBA" id="ARBA00022989"/>
    </source>
</evidence>
<dbReference type="PROSITE" id="PS01187">
    <property type="entry name" value="EGF_CA"/>
    <property type="match status" value="1"/>
</dbReference>
<comment type="similarity">
    <text evidence="2">Belongs to the NOTCH family.</text>
</comment>
<dbReference type="SUPFAM" id="SSF57196">
    <property type="entry name" value="EGF/Laminin"/>
    <property type="match status" value="5"/>
</dbReference>
<dbReference type="FunFam" id="2.10.25.10:FF:000471">
    <property type="entry name" value="Protein lin-12"/>
    <property type="match status" value="1"/>
</dbReference>
<dbReference type="GO" id="GO:0120025">
    <property type="term" value="C:plasma membrane bounded cell projection"/>
    <property type="evidence" value="ECO:0007669"/>
    <property type="project" value="UniProtKB-ARBA"/>
</dbReference>
<keyword evidence="3" id="KW-0217">Developmental protein</keyword>
<dbReference type="FunFam" id="2.10.25.10:FF:000247">
    <property type="entry name" value="Delta/notch like EGF repeat containing"/>
    <property type="match status" value="1"/>
</dbReference>
<dbReference type="GO" id="GO:0005886">
    <property type="term" value="C:plasma membrane"/>
    <property type="evidence" value="ECO:0007669"/>
    <property type="project" value="UniProtKB-SubCell"/>
</dbReference>